<evidence type="ECO:0000313" key="1">
    <source>
        <dbReference type="EMBL" id="KAJ6848473.1"/>
    </source>
</evidence>
<dbReference type="EMBL" id="JANAVB010004600">
    <property type="protein sequence ID" value="KAJ6848473.1"/>
    <property type="molecule type" value="Genomic_DNA"/>
</dbReference>
<dbReference type="Proteomes" id="UP001140949">
    <property type="component" value="Unassembled WGS sequence"/>
</dbReference>
<reference evidence="1" key="1">
    <citation type="journal article" date="2023" name="GigaByte">
        <title>Genome assembly of the bearded iris, Iris pallida Lam.</title>
        <authorList>
            <person name="Bruccoleri R.E."/>
            <person name="Oakeley E.J."/>
            <person name="Faust A.M.E."/>
            <person name="Altorfer M."/>
            <person name="Dessus-Babus S."/>
            <person name="Burckhardt D."/>
            <person name="Oertli M."/>
            <person name="Naumann U."/>
            <person name="Petersen F."/>
            <person name="Wong J."/>
        </authorList>
    </citation>
    <scope>NUCLEOTIDE SEQUENCE</scope>
    <source>
        <strain evidence="1">GSM-AAB239-AS_SAM_17_03QT</strain>
    </source>
</reference>
<reference evidence="1" key="2">
    <citation type="submission" date="2023-04" db="EMBL/GenBank/DDBJ databases">
        <authorList>
            <person name="Bruccoleri R.E."/>
            <person name="Oakeley E.J."/>
            <person name="Faust A.-M."/>
            <person name="Dessus-Babus S."/>
            <person name="Altorfer M."/>
            <person name="Burckhardt D."/>
            <person name="Oertli M."/>
            <person name="Naumann U."/>
            <person name="Petersen F."/>
            <person name="Wong J."/>
        </authorList>
    </citation>
    <scope>NUCLEOTIDE SEQUENCE</scope>
    <source>
        <strain evidence="1">GSM-AAB239-AS_SAM_17_03QT</strain>
        <tissue evidence="1">Leaf</tissue>
    </source>
</reference>
<comment type="caution">
    <text evidence="1">The sequence shown here is derived from an EMBL/GenBank/DDBJ whole genome shotgun (WGS) entry which is preliminary data.</text>
</comment>
<accession>A0AAX6I6C8</accession>
<protein>
    <submittedName>
        <fullName evidence="1">Uncharacterized protein</fullName>
    </submittedName>
</protein>
<organism evidence="1 2">
    <name type="scientific">Iris pallida</name>
    <name type="common">Sweet iris</name>
    <dbReference type="NCBI Taxonomy" id="29817"/>
    <lineage>
        <taxon>Eukaryota</taxon>
        <taxon>Viridiplantae</taxon>
        <taxon>Streptophyta</taxon>
        <taxon>Embryophyta</taxon>
        <taxon>Tracheophyta</taxon>
        <taxon>Spermatophyta</taxon>
        <taxon>Magnoliopsida</taxon>
        <taxon>Liliopsida</taxon>
        <taxon>Asparagales</taxon>
        <taxon>Iridaceae</taxon>
        <taxon>Iridoideae</taxon>
        <taxon>Irideae</taxon>
        <taxon>Iris</taxon>
    </lineage>
</organism>
<dbReference type="AlphaFoldDB" id="A0AAX6I6C8"/>
<keyword evidence="2" id="KW-1185">Reference proteome</keyword>
<proteinExistence type="predicted"/>
<gene>
    <name evidence="1" type="ORF">M6B38_274490</name>
</gene>
<name>A0AAX6I6C8_IRIPA</name>
<sequence>MLLKRVLGMGERYSEKVAADIFKKIAGILIGCLQLQDVLVACLVGTIVFLSSSDL</sequence>
<evidence type="ECO:0000313" key="2">
    <source>
        <dbReference type="Proteomes" id="UP001140949"/>
    </source>
</evidence>